<evidence type="ECO:0000313" key="19">
    <source>
        <dbReference type="EMBL" id="RHK46880.1"/>
    </source>
</evidence>
<dbReference type="EMBL" id="QSAV01000074">
    <property type="protein sequence ID" value="RGW74334.1"/>
    <property type="molecule type" value="Genomic_DNA"/>
</dbReference>
<evidence type="ECO:0000313" key="17">
    <source>
        <dbReference type="EMBL" id="RGX91493.1"/>
    </source>
</evidence>
<dbReference type="EMBL" id="QSAQ01000029">
    <property type="protein sequence ID" value="RGW66770.1"/>
    <property type="molecule type" value="Genomic_DNA"/>
</dbReference>
<dbReference type="AlphaFoldDB" id="A0A3E5A8B2"/>
<dbReference type="EMBL" id="QSCI01000074">
    <property type="protein sequence ID" value="RGX91493.1"/>
    <property type="molecule type" value="Genomic_DNA"/>
</dbReference>
<dbReference type="EMBL" id="JAPDVG010000002">
    <property type="protein sequence ID" value="MCW4133053.1"/>
    <property type="molecule type" value="Genomic_DNA"/>
</dbReference>
<dbReference type="EMBL" id="VZAP01000040">
    <property type="protein sequence ID" value="MQO91685.1"/>
    <property type="molecule type" value="Genomic_DNA"/>
</dbReference>
<evidence type="ECO:0000313" key="26">
    <source>
        <dbReference type="Proteomes" id="UP000285236"/>
    </source>
</evidence>
<dbReference type="EMBL" id="JANDWU010000028">
    <property type="protein sequence ID" value="MCP9550345.1"/>
    <property type="molecule type" value="Genomic_DNA"/>
</dbReference>
<dbReference type="Proteomes" id="UP000283672">
    <property type="component" value="Unassembled WGS sequence"/>
</dbReference>
<dbReference type="EMBL" id="JAPDVD010000003">
    <property type="protein sequence ID" value="MCW4138956.1"/>
    <property type="molecule type" value="Genomic_DNA"/>
</dbReference>
<dbReference type="EMBL" id="QRNN01000063">
    <property type="protein sequence ID" value="RHK46880.1"/>
    <property type="molecule type" value="Genomic_DNA"/>
</dbReference>
<evidence type="ECO:0000313" key="3">
    <source>
        <dbReference type="EMBL" id="MCP9550345.1"/>
    </source>
</evidence>
<dbReference type="Proteomes" id="UP000285236">
    <property type="component" value="Unassembled WGS sequence"/>
</dbReference>
<reference evidence="11 34" key="2">
    <citation type="submission" date="2019-08" db="EMBL/GenBank/DDBJ databases">
        <title>In-depth cultivation of the pig gut microbiome towards novel bacterial diversity and tailored functional studies.</title>
        <authorList>
            <person name="Wylensek D."/>
            <person name="Hitch T.C.A."/>
            <person name="Clavel T."/>
        </authorList>
    </citation>
    <scope>NUCLEOTIDE SEQUENCE [LARGE SCALE GENOMIC DNA]</scope>
    <source>
        <strain evidence="11 34">LKV-178-WT-2C</strain>
    </source>
</reference>
<evidence type="ECO:0000313" key="18">
    <source>
        <dbReference type="EMBL" id="RHA84560.1"/>
    </source>
</evidence>
<evidence type="ECO:0000313" key="28">
    <source>
        <dbReference type="Proteomes" id="UP000285776"/>
    </source>
</evidence>
<evidence type="ECO:0000313" key="32">
    <source>
        <dbReference type="Proteomes" id="UP000406735"/>
    </source>
</evidence>
<evidence type="ECO:0000313" key="25">
    <source>
        <dbReference type="Proteomes" id="UP000284990"/>
    </source>
</evidence>
<dbReference type="Proteomes" id="UP000406735">
    <property type="component" value="Unassembled WGS sequence"/>
</dbReference>
<reference evidence="1" key="4">
    <citation type="submission" date="2021-12" db="EMBL/GenBank/DDBJ databases">
        <authorList>
            <person name="Lv X."/>
        </authorList>
    </citation>
    <scope>NUCLEOTIDE SEQUENCE</scope>
    <source>
        <strain evidence="1">HF2106</strain>
    </source>
</reference>
<organism evidence="9 30">
    <name type="scientific">Segatella copri</name>
    <dbReference type="NCBI Taxonomy" id="165179"/>
    <lineage>
        <taxon>Bacteria</taxon>
        <taxon>Pseudomonadati</taxon>
        <taxon>Bacteroidota</taxon>
        <taxon>Bacteroidia</taxon>
        <taxon>Bacteroidales</taxon>
        <taxon>Prevotellaceae</taxon>
        <taxon>Segatella</taxon>
    </lineage>
</organism>
<evidence type="ECO:0000313" key="34">
    <source>
        <dbReference type="Proteomes" id="UP000450161"/>
    </source>
</evidence>
<dbReference type="EMBL" id="VZBT01000086">
    <property type="protein sequence ID" value="MQO04787.1"/>
    <property type="molecule type" value="Genomic_DNA"/>
</dbReference>
<dbReference type="EMBL" id="QSSA01000056">
    <property type="protein sequence ID" value="RGL54472.1"/>
    <property type="molecule type" value="Genomic_DNA"/>
</dbReference>
<dbReference type="EMBL" id="VZAZ01000029">
    <property type="protein sequence ID" value="MQO55408.1"/>
    <property type="molecule type" value="Genomic_DNA"/>
</dbReference>
<dbReference type="EMBL" id="QROP01000023">
    <property type="protein sequence ID" value="RHL36907.1"/>
    <property type="molecule type" value="Genomic_DNA"/>
</dbReference>
<dbReference type="Proteomes" id="UP000286077">
    <property type="component" value="Unassembled WGS sequence"/>
</dbReference>
<dbReference type="EMBL" id="VUNF01000042">
    <property type="protein sequence ID" value="MST78727.1"/>
    <property type="molecule type" value="Genomic_DNA"/>
</dbReference>
<dbReference type="Proteomes" id="UP000421283">
    <property type="component" value="Unassembled WGS sequence"/>
</dbReference>
<dbReference type="Proteomes" id="UP001208620">
    <property type="component" value="Unassembled WGS sequence"/>
</dbReference>
<reference evidence="30 31" key="3">
    <citation type="submission" date="2019-09" db="EMBL/GenBank/DDBJ databases">
        <title>Distinct polysaccharide growth profiles of human intestinal Prevotella copri isolates.</title>
        <authorList>
            <person name="Fehlner-Peach H."/>
            <person name="Magnabosco C."/>
            <person name="Raghavan V."/>
            <person name="Scher J.U."/>
            <person name="Tett A."/>
            <person name="Cox L.M."/>
            <person name="Gottsegen C."/>
            <person name="Watters A."/>
            <person name="Wiltshire- Gordon J.D."/>
            <person name="Segata N."/>
            <person name="Bonneau R."/>
            <person name="Littman D.R."/>
        </authorList>
    </citation>
    <scope>NUCLEOTIDE SEQUENCE [LARGE SCALE GENOMIC DNA]</scope>
    <source>
        <strain evidence="9 30">BVe41219</strain>
        <strain evidence="31">iAK279</strain>
        <strain evidence="8">IAK279</strain>
        <strain evidence="33">iAU3127</strain>
        <strain evidence="10">IAU3127</strain>
        <strain evidence="7">IK21513</strain>
        <strain evidence="32">iK21513</strain>
    </source>
</reference>
<reference evidence="2" key="5">
    <citation type="submission" date="2022-07" db="EMBL/GenBank/DDBJ databases">
        <title>Prevotella copri.</title>
        <authorList>
            <person name="Yang C."/>
        </authorList>
    </citation>
    <scope>NUCLEOTIDE SEQUENCE</scope>
    <source>
        <strain evidence="3">HF1805</strain>
        <strain evidence="2">HF88</strain>
    </source>
</reference>
<evidence type="ECO:0000313" key="10">
    <source>
        <dbReference type="EMBL" id="MQO91685.1"/>
    </source>
</evidence>
<evidence type="ECO:0000313" key="27">
    <source>
        <dbReference type="Proteomes" id="UP000285604"/>
    </source>
</evidence>
<evidence type="ECO:0000313" key="13">
    <source>
        <dbReference type="EMBL" id="RGN05358.1"/>
    </source>
</evidence>
<dbReference type="EMBL" id="JAPDVH010000001">
    <property type="protein sequence ID" value="MCW4155787.1"/>
    <property type="molecule type" value="Genomic_DNA"/>
</dbReference>
<dbReference type="RefSeq" id="WP_117695786.1">
    <property type="nucleotide sequence ID" value="NZ_CATKVS010000004.1"/>
</dbReference>
<evidence type="ECO:0000313" key="6">
    <source>
        <dbReference type="EMBL" id="MCW4155787.1"/>
    </source>
</evidence>
<evidence type="ECO:0000313" key="11">
    <source>
        <dbReference type="EMBL" id="MST78727.1"/>
    </source>
</evidence>
<protein>
    <submittedName>
        <fullName evidence="9">Uncharacterized protein</fullName>
    </submittedName>
</protein>
<evidence type="ECO:0000313" key="14">
    <source>
        <dbReference type="EMBL" id="RGU93916.1"/>
    </source>
</evidence>
<dbReference type="Proteomes" id="UP001200307">
    <property type="component" value="Unassembled WGS sequence"/>
</dbReference>
<dbReference type="Proteomes" id="UP000284990">
    <property type="component" value="Unassembled WGS sequence"/>
</dbReference>
<evidence type="ECO:0000313" key="12">
    <source>
        <dbReference type="EMBL" id="RGL54472.1"/>
    </source>
</evidence>
<reference evidence="4" key="6">
    <citation type="submission" date="2022-11" db="EMBL/GenBank/DDBJ databases">
        <title>Genomic repertoires linked with pathogenic potency of arthritogenic Prevotella copri isolated from the gut of rheumatoid arthritis patients.</title>
        <authorList>
            <person name="Nii T."/>
            <person name="Maeda Y."/>
            <person name="Motooka D."/>
            <person name="Naito M."/>
            <person name="Matsumoto Y."/>
            <person name="Ogawa T."/>
            <person name="Oguro-Igashira E."/>
            <person name="Kishikawa T."/>
            <person name="Yamashita M."/>
            <person name="Koizumi S."/>
            <person name="Kurakawa T."/>
            <person name="Okumura R."/>
            <person name="Kayama H."/>
            <person name="Murakami M."/>
            <person name="Sakaguchi T."/>
            <person name="Das B."/>
            <person name="Nakamura S."/>
            <person name="Okada Y."/>
            <person name="Kumanogoh A."/>
            <person name="Takeda K."/>
        </authorList>
    </citation>
    <scope>NUCLEOTIDE SEQUENCE</scope>
    <source>
        <strain evidence="6">H012_8</strain>
        <strain evidence="4">H019-1</strain>
        <strain evidence="5">H105_2-2</strain>
    </source>
</reference>
<proteinExistence type="predicted"/>
<evidence type="ECO:0000313" key="21">
    <source>
        <dbReference type="Proteomes" id="UP000261187"/>
    </source>
</evidence>
<evidence type="ECO:0000313" key="1">
    <source>
        <dbReference type="EMBL" id="MCE4122682.1"/>
    </source>
</evidence>
<comment type="caution">
    <text evidence="9">The sequence shown here is derived from an EMBL/GenBank/DDBJ whole genome shotgun (WGS) entry which is preliminary data.</text>
</comment>
<evidence type="ECO:0000313" key="23">
    <source>
        <dbReference type="Proteomes" id="UP000283672"/>
    </source>
</evidence>
<accession>A0A3E5A8B2</accession>
<evidence type="ECO:0000313" key="24">
    <source>
        <dbReference type="Proteomes" id="UP000284562"/>
    </source>
</evidence>
<evidence type="ECO:0000313" key="8">
    <source>
        <dbReference type="EMBL" id="MQO04787.1"/>
    </source>
</evidence>
<dbReference type="Proteomes" id="UP001205506">
    <property type="component" value="Unassembled WGS sequence"/>
</dbReference>
<name>A0A3E5A8B2_9BACT</name>
<evidence type="ECO:0000313" key="22">
    <source>
        <dbReference type="Proteomes" id="UP000261245"/>
    </source>
</evidence>
<dbReference type="EMBL" id="JANDXR010000026">
    <property type="protein sequence ID" value="MCP9502768.1"/>
    <property type="molecule type" value="Genomic_DNA"/>
</dbReference>
<evidence type="ECO:0000313" key="31">
    <source>
        <dbReference type="Proteomes" id="UP000390763"/>
    </source>
</evidence>
<evidence type="ECO:0000313" key="4">
    <source>
        <dbReference type="EMBL" id="MCW4133053.1"/>
    </source>
</evidence>
<dbReference type="EMBL" id="JAJTVO010000018">
    <property type="protein sequence ID" value="MCE4122682.1"/>
    <property type="molecule type" value="Genomic_DNA"/>
</dbReference>
<dbReference type="Proteomes" id="UP000261245">
    <property type="component" value="Unassembled WGS sequence"/>
</dbReference>
<evidence type="ECO:0000313" key="30">
    <source>
        <dbReference type="Proteomes" id="UP000358159"/>
    </source>
</evidence>
<dbReference type="Proteomes" id="UP000285604">
    <property type="component" value="Unassembled WGS sequence"/>
</dbReference>
<dbReference type="Proteomes" id="UP000450161">
    <property type="component" value="Unassembled WGS sequence"/>
</dbReference>
<evidence type="ECO:0000313" key="16">
    <source>
        <dbReference type="EMBL" id="RGW74334.1"/>
    </source>
</evidence>
<reference evidence="21 22" key="1">
    <citation type="submission" date="2018-08" db="EMBL/GenBank/DDBJ databases">
        <title>A genome reference for cultivated species of the human gut microbiota.</title>
        <authorList>
            <person name="Zou Y."/>
            <person name="Xue W."/>
            <person name="Luo G."/>
        </authorList>
    </citation>
    <scope>NUCLEOTIDE SEQUENCE [LARGE SCALE GENOMIC DNA]</scope>
    <source>
        <strain evidence="16 28">AF10-17</strain>
        <strain evidence="15 29">AF11-14</strain>
        <strain evidence="14 26">AF15-25</strain>
        <strain evidence="20 23">AF38-11</strain>
        <strain evidence="19 24">AF43-2</strain>
        <strain evidence="18 25">AM42-23AC</strain>
        <strain evidence="17 27">OF03-3</strain>
        <strain evidence="13 22">OM06-11</strain>
        <strain evidence="12 21">TF06-40</strain>
    </source>
</reference>
<dbReference type="EMBL" id="QSFW01000024">
    <property type="protein sequence ID" value="RHA84560.1"/>
    <property type="molecule type" value="Genomic_DNA"/>
</dbReference>
<evidence type="ECO:0000313" key="5">
    <source>
        <dbReference type="EMBL" id="MCW4138956.1"/>
    </source>
</evidence>
<evidence type="ECO:0000313" key="29">
    <source>
        <dbReference type="Proteomes" id="UP000286077"/>
    </source>
</evidence>
<evidence type="ECO:0000313" key="15">
    <source>
        <dbReference type="EMBL" id="RGW66770.1"/>
    </source>
</evidence>
<evidence type="ECO:0000313" key="7">
    <source>
        <dbReference type="EMBL" id="MQN10138.1"/>
    </source>
</evidence>
<gene>
    <name evidence="20" type="ORF">DW026_09630</name>
    <name evidence="19" type="ORF">DW064_12530</name>
    <name evidence="18" type="ORF">DW916_11185</name>
    <name evidence="16" type="ORF">DWV53_14520</name>
    <name evidence="15" type="ORF">DWV60_11070</name>
    <name evidence="14" type="ORF">DWW35_11780</name>
    <name evidence="17" type="ORF">DXA63_12725</name>
    <name evidence="13" type="ORF">DXB80_12265</name>
    <name evidence="12" type="ORF">DXC61_14910</name>
    <name evidence="10" type="ORF">F7D31_03200</name>
    <name evidence="9" type="ORF">F7D42_06725</name>
    <name evidence="8" type="ORF">F7D62_11875</name>
    <name evidence="7" type="ORF">F7D97_09460</name>
    <name evidence="11" type="ORF">FYJ72_13965</name>
    <name evidence="1" type="ORF">LYY06_10460</name>
    <name evidence="3" type="ORF">NNC68_12840</name>
    <name evidence="2" type="ORF">NND11_14675</name>
    <name evidence="5" type="ORF">ONT01_14515</name>
    <name evidence="4" type="ORF">ONT19_16005</name>
    <name evidence="6" type="ORF">ONT23_09600</name>
</gene>
<dbReference type="Proteomes" id="UP000390763">
    <property type="component" value="Unassembled WGS sequence"/>
</dbReference>
<dbReference type="EMBL" id="QSUC01000043">
    <property type="protein sequence ID" value="RGN05358.1"/>
    <property type="molecule type" value="Genomic_DNA"/>
</dbReference>
<evidence type="ECO:0000313" key="9">
    <source>
        <dbReference type="EMBL" id="MQO55408.1"/>
    </source>
</evidence>
<dbReference type="Proteomes" id="UP001206014">
    <property type="component" value="Unassembled WGS sequence"/>
</dbReference>
<dbReference type="Proteomes" id="UP000285776">
    <property type="component" value="Unassembled WGS sequence"/>
</dbReference>
<dbReference type="Proteomes" id="UP000261187">
    <property type="component" value="Unassembled WGS sequence"/>
</dbReference>
<evidence type="ECO:0000313" key="33">
    <source>
        <dbReference type="Proteomes" id="UP000421283"/>
    </source>
</evidence>
<dbReference type="EMBL" id="QRYP01000036">
    <property type="protein sequence ID" value="RGU93916.1"/>
    <property type="molecule type" value="Genomic_DNA"/>
</dbReference>
<evidence type="ECO:0000313" key="20">
    <source>
        <dbReference type="EMBL" id="RHL36907.1"/>
    </source>
</evidence>
<dbReference type="Proteomes" id="UP000358159">
    <property type="component" value="Unassembled WGS sequence"/>
</dbReference>
<dbReference type="Proteomes" id="UP000284562">
    <property type="component" value="Unassembled WGS sequence"/>
</dbReference>
<dbReference type="Proteomes" id="UP001209168">
    <property type="component" value="Unassembled WGS sequence"/>
</dbReference>
<dbReference type="EMBL" id="VZCY01000084">
    <property type="protein sequence ID" value="MQN10138.1"/>
    <property type="molecule type" value="Genomic_DNA"/>
</dbReference>
<sequence>MAQLTLQIDSPSLLEQLKNVLSLMRGVKIVSDSPVSRSAALEDVPNAETLAAMKEAESGHDAGVVRVDSLESFMASMEE</sequence>
<dbReference type="Proteomes" id="UP001209417">
    <property type="component" value="Unassembled WGS sequence"/>
</dbReference>
<evidence type="ECO:0000313" key="2">
    <source>
        <dbReference type="EMBL" id="MCP9502768.1"/>
    </source>
</evidence>